<evidence type="ECO:0000259" key="2">
    <source>
        <dbReference type="Pfam" id="PF23865"/>
    </source>
</evidence>
<dbReference type="EMBL" id="JAUEPU010000035">
    <property type="protein sequence ID" value="KAK0490011.1"/>
    <property type="molecule type" value="Genomic_DNA"/>
</dbReference>
<evidence type="ECO:0000256" key="1">
    <source>
        <dbReference type="SAM" id="SignalP"/>
    </source>
</evidence>
<gene>
    <name evidence="3" type="ORF">EDD18DRAFT_1080745</name>
</gene>
<name>A0AA39PUH7_9AGAR</name>
<evidence type="ECO:0000313" key="4">
    <source>
        <dbReference type="Proteomes" id="UP001175228"/>
    </source>
</evidence>
<dbReference type="InterPro" id="IPR055647">
    <property type="entry name" value="DUF7223"/>
</dbReference>
<keyword evidence="1" id="KW-0732">Signal</keyword>
<organism evidence="3 4">
    <name type="scientific">Armillaria luteobubalina</name>
    <dbReference type="NCBI Taxonomy" id="153913"/>
    <lineage>
        <taxon>Eukaryota</taxon>
        <taxon>Fungi</taxon>
        <taxon>Dikarya</taxon>
        <taxon>Basidiomycota</taxon>
        <taxon>Agaricomycotina</taxon>
        <taxon>Agaricomycetes</taxon>
        <taxon>Agaricomycetidae</taxon>
        <taxon>Agaricales</taxon>
        <taxon>Marasmiineae</taxon>
        <taxon>Physalacriaceae</taxon>
        <taxon>Armillaria</taxon>
    </lineage>
</organism>
<sequence length="592" mass="62151">MILNSICILTFFLFVRVVAKNAWSQPCFDGVCEYSLPANETASGSLKIWGSANTISDITPAAGWEIIDCAPGALAQEIRLVCLNNDTGSPGCDHLYQNDGAVGKIIRLPESCGQNAFARVARAWDPEDQSLPSDLVARVLQRDSTTPPVKALALDANFSAVDSSKAGSISFVLQGANVPGADSDLSSISFGSRRRSRLSPRDFSGFVGDAIDALGSVLDNEVDVDQTFDVPVNVDQTFNLLNESVSCQPIDAKLNINVAMRAYALATLGVTASGTLVPPNIDDFAIRANLDATLDGAIDLLADVTGTLDSGKIPLFQVGIPGLGFPGILLIGPTFEIDAQVIAKLDVAININVGVVYNISNAQFVFPPNKSDNEGNGSFDISNTPLKLSVSPAANAMGTIEAHLIPCLNLGVSALGDTLKANVFVELDANAALILELDAKTSTTLDNGSAKEAETAMTTSTSIVSAVSAETHSALHYSTQASSFIAGGGANSSMDTSSSFGGCFSVNAGLDVNIGVEGSFFDIFDQNVSETLFSKDFGLFQQCFGSTANKTTRRSARRQQELVQRSVLDLLCPAIDLAQAVLVVDKEIAAAR</sequence>
<protein>
    <recommendedName>
        <fullName evidence="2">DUF7223 domain-containing protein</fullName>
    </recommendedName>
</protein>
<dbReference type="AlphaFoldDB" id="A0AA39PUH7"/>
<dbReference type="Pfam" id="PF23865">
    <property type="entry name" value="DUF7223"/>
    <property type="match status" value="1"/>
</dbReference>
<reference evidence="3" key="1">
    <citation type="submission" date="2023-06" db="EMBL/GenBank/DDBJ databases">
        <authorList>
            <consortium name="Lawrence Berkeley National Laboratory"/>
            <person name="Ahrendt S."/>
            <person name="Sahu N."/>
            <person name="Indic B."/>
            <person name="Wong-Bajracharya J."/>
            <person name="Merenyi Z."/>
            <person name="Ke H.-M."/>
            <person name="Monk M."/>
            <person name="Kocsube S."/>
            <person name="Drula E."/>
            <person name="Lipzen A."/>
            <person name="Balint B."/>
            <person name="Henrissat B."/>
            <person name="Andreopoulos B."/>
            <person name="Martin F.M."/>
            <person name="Harder C.B."/>
            <person name="Rigling D."/>
            <person name="Ford K.L."/>
            <person name="Foster G.D."/>
            <person name="Pangilinan J."/>
            <person name="Papanicolaou A."/>
            <person name="Barry K."/>
            <person name="LaButti K."/>
            <person name="Viragh M."/>
            <person name="Koriabine M."/>
            <person name="Yan M."/>
            <person name="Riley R."/>
            <person name="Champramary S."/>
            <person name="Plett K.L."/>
            <person name="Tsai I.J."/>
            <person name="Slot J."/>
            <person name="Sipos G."/>
            <person name="Plett J."/>
            <person name="Nagy L.G."/>
            <person name="Grigoriev I.V."/>
        </authorList>
    </citation>
    <scope>NUCLEOTIDE SEQUENCE</scope>
    <source>
        <strain evidence="3">HWK02</strain>
    </source>
</reference>
<feature type="chain" id="PRO_5041319355" description="DUF7223 domain-containing protein" evidence="1">
    <location>
        <begin position="20"/>
        <end position="592"/>
    </location>
</feature>
<feature type="signal peptide" evidence="1">
    <location>
        <begin position="1"/>
        <end position="19"/>
    </location>
</feature>
<evidence type="ECO:0000313" key="3">
    <source>
        <dbReference type="EMBL" id="KAK0490011.1"/>
    </source>
</evidence>
<comment type="caution">
    <text evidence="3">The sequence shown here is derived from an EMBL/GenBank/DDBJ whole genome shotgun (WGS) entry which is preliminary data.</text>
</comment>
<proteinExistence type="predicted"/>
<accession>A0AA39PUH7</accession>
<feature type="domain" description="DUF7223" evidence="2">
    <location>
        <begin position="223"/>
        <end position="444"/>
    </location>
</feature>
<dbReference type="Proteomes" id="UP001175228">
    <property type="component" value="Unassembled WGS sequence"/>
</dbReference>
<keyword evidence="4" id="KW-1185">Reference proteome</keyword>